<accession>A0A9P0GNV1</accession>
<dbReference type="PANTHER" id="PTHR32001">
    <property type="entry name" value="KERATINOCYTE-ASSOCIATED PROTEIN 2"/>
    <property type="match status" value="1"/>
</dbReference>
<gene>
    <name evidence="7" type="ORF">PHAECO_LOCUS4205</name>
</gene>
<evidence type="ECO:0008006" key="9">
    <source>
        <dbReference type="Google" id="ProtNLM"/>
    </source>
</evidence>
<dbReference type="InterPro" id="IPR018614">
    <property type="entry name" value="KRTCAP2"/>
</dbReference>
<dbReference type="EMBL" id="OU896720">
    <property type="protein sequence ID" value="CAH1153424.1"/>
    <property type="molecule type" value="Genomic_DNA"/>
</dbReference>
<sequence>MAVTTGTSFILASISCVLTFSGMQMFKPWFSSSQLHTVLGGYLGSLLFVLLLTAIGNLETWLSGKSYQIKLFPEVSLCLLVSLFASATIHRVCGTSCLLISLCALYYLNKYSQKVYTVQSAPPVVQSGKKKKNNS</sequence>
<evidence type="ECO:0000256" key="1">
    <source>
        <dbReference type="ARBA" id="ARBA00004141"/>
    </source>
</evidence>
<dbReference type="Pfam" id="PF09775">
    <property type="entry name" value="Keratin_assoc"/>
    <property type="match status" value="1"/>
</dbReference>
<dbReference type="Proteomes" id="UP001153737">
    <property type="component" value="Chromosome 14"/>
</dbReference>
<name>A0A9P0GNV1_PHACE</name>
<comment type="subcellular location">
    <subcellularLocation>
        <location evidence="1">Membrane</location>
        <topology evidence="1">Multi-pass membrane protein</topology>
    </subcellularLocation>
</comment>
<dbReference type="GO" id="GO:0016020">
    <property type="term" value="C:membrane"/>
    <property type="evidence" value="ECO:0007669"/>
    <property type="project" value="UniProtKB-SubCell"/>
</dbReference>
<reference evidence="7" key="1">
    <citation type="submission" date="2022-01" db="EMBL/GenBank/DDBJ databases">
        <authorList>
            <person name="King R."/>
        </authorList>
    </citation>
    <scope>NUCLEOTIDE SEQUENCE</scope>
</reference>
<keyword evidence="3 6" id="KW-0812">Transmembrane</keyword>
<proteinExistence type="inferred from homology"/>
<dbReference type="AlphaFoldDB" id="A0A9P0GNV1"/>
<feature type="transmembrane region" description="Helical" evidence="6">
    <location>
        <begin position="6"/>
        <end position="26"/>
    </location>
</feature>
<keyword evidence="4 6" id="KW-1133">Transmembrane helix</keyword>
<evidence type="ECO:0000256" key="4">
    <source>
        <dbReference type="ARBA" id="ARBA00022989"/>
    </source>
</evidence>
<evidence type="ECO:0000256" key="5">
    <source>
        <dbReference type="ARBA" id="ARBA00023136"/>
    </source>
</evidence>
<evidence type="ECO:0000256" key="3">
    <source>
        <dbReference type="ARBA" id="ARBA00022692"/>
    </source>
</evidence>
<keyword evidence="5 6" id="KW-0472">Membrane</keyword>
<evidence type="ECO:0000313" key="8">
    <source>
        <dbReference type="Proteomes" id="UP001153737"/>
    </source>
</evidence>
<reference evidence="7" key="2">
    <citation type="submission" date="2022-10" db="EMBL/GenBank/DDBJ databases">
        <authorList>
            <consortium name="ENA_rothamsted_submissions"/>
            <consortium name="culmorum"/>
            <person name="King R."/>
        </authorList>
    </citation>
    <scope>NUCLEOTIDE SEQUENCE</scope>
</reference>
<comment type="similarity">
    <text evidence="2">Belongs to the KRTCAP2 family.</text>
</comment>
<protein>
    <recommendedName>
        <fullName evidence="9">Dolichyl-diphosphooligosaccharide--protein glycosyltransferase subunit KCP2</fullName>
    </recommendedName>
</protein>
<organism evidence="7 8">
    <name type="scientific">Phaedon cochleariae</name>
    <name type="common">Mustard beetle</name>
    <dbReference type="NCBI Taxonomy" id="80249"/>
    <lineage>
        <taxon>Eukaryota</taxon>
        <taxon>Metazoa</taxon>
        <taxon>Ecdysozoa</taxon>
        <taxon>Arthropoda</taxon>
        <taxon>Hexapoda</taxon>
        <taxon>Insecta</taxon>
        <taxon>Pterygota</taxon>
        <taxon>Neoptera</taxon>
        <taxon>Endopterygota</taxon>
        <taxon>Coleoptera</taxon>
        <taxon>Polyphaga</taxon>
        <taxon>Cucujiformia</taxon>
        <taxon>Chrysomeloidea</taxon>
        <taxon>Chrysomelidae</taxon>
        <taxon>Chrysomelinae</taxon>
        <taxon>Chrysomelini</taxon>
        <taxon>Phaedon</taxon>
    </lineage>
</organism>
<evidence type="ECO:0000256" key="6">
    <source>
        <dbReference type="SAM" id="Phobius"/>
    </source>
</evidence>
<dbReference type="PANTHER" id="PTHR32001:SF1">
    <property type="entry name" value="KERATINOCYTE-ASSOCIATED PROTEIN 2"/>
    <property type="match status" value="1"/>
</dbReference>
<evidence type="ECO:0000313" key="7">
    <source>
        <dbReference type="EMBL" id="CAH1153424.1"/>
    </source>
</evidence>
<keyword evidence="8" id="KW-1185">Reference proteome</keyword>
<feature type="transmembrane region" description="Helical" evidence="6">
    <location>
        <begin position="38"/>
        <end position="59"/>
    </location>
</feature>
<feature type="transmembrane region" description="Helical" evidence="6">
    <location>
        <begin position="79"/>
        <end position="108"/>
    </location>
</feature>
<evidence type="ECO:0000256" key="2">
    <source>
        <dbReference type="ARBA" id="ARBA00007279"/>
    </source>
</evidence>